<protein>
    <submittedName>
        <fullName evidence="1">Uncharacterized protein</fullName>
    </submittedName>
</protein>
<proteinExistence type="predicted"/>
<organism evidence="1 2">
    <name type="scientific">Bifidobacterium pseudocatenulatum DSM 20438 = JCM 1200 = LMG 10505</name>
    <dbReference type="NCBI Taxonomy" id="547043"/>
    <lineage>
        <taxon>Bacteria</taxon>
        <taxon>Bacillati</taxon>
        <taxon>Actinomycetota</taxon>
        <taxon>Actinomycetes</taxon>
        <taxon>Bifidobacteriales</taxon>
        <taxon>Bifidobacteriaceae</taxon>
        <taxon>Bifidobacterium</taxon>
    </lineage>
</organism>
<sequence>MSLVPFFGDYYACPKTHQLARIHENGNYGTFGVSQFPFSIDLWYFIGLSYL</sequence>
<evidence type="ECO:0000313" key="1">
    <source>
        <dbReference type="EMBL" id="EEG71720.1"/>
    </source>
</evidence>
<reference evidence="1 2" key="2">
    <citation type="submission" date="2009-02" db="EMBL/GenBank/DDBJ databases">
        <authorList>
            <person name="Fulton L."/>
            <person name="Clifton S."/>
            <person name="Fulton B."/>
            <person name="Xu J."/>
            <person name="Minx P."/>
            <person name="Pepin K.H."/>
            <person name="Johnson M."/>
            <person name="Bhonagiri V."/>
            <person name="Nash W.E."/>
            <person name="Mardis E.R."/>
            <person name="Wilson R.K."/>
        </authorList>
    </citation>
    <scope>NUCLEOTIDE SEQUENCE [LARGE SCALE GENOMIC DNA]</scope>
    <source>
        <strain evidence="1 2">DSM 20438</strain>
    </source>
</reference>
<evidence type="ECO:0000313" key="2">
    <source>
        <dbReference type="Proteomes" id="UP000003875"/>
    </source>
</evidence>
<accession>C0BQF8</accession>
<dbReference type="AlphaFoldDB" id="C0BQF8"/>
<reference evidence="1 2" key="1">
    <citation type="submission" date="2009-02" db="EMBL/GenBank/DDBJ databases">
        <title>Draft genome sequence of Bifidobacterium pseudocatenulatum (DSM 20438).</title>
        <authorList>
            <person name="Sudarsanam P."/>
            <person name="Ley R."/>
            <person name="Guruge J."/>
            <person name="Turnbaugh P.J."/>
            <person name="Mahowald M."/>
            <person name="Liep D."/>
            <person name="Gordon J."/>
        </authorList>
    </citation>
    <scope>NUCLEOTIDE SEQUENCE [LARGE SCALE GENOMIC DNA]</scope>
    <source>
        <strain evidence="1 2">DSM 20438</strain>
    </source>
</reference>
<gene>
    <name evidence="1" type="ORF">BIFPSEUDO_02604</name>
</gene>
<comment type="caution">
    <text evidence="1">The sequence shown here is derived from an EMBL/GenBank/DDBJ whole genome shotgun (WGS) entry which is preliminary data.</text>
</comment>
<dbReference type="EMBL" id="ABXX02000001">
    <property type="protein sequence ID" value="EEG71720.1"/>
    <property type="molecule type" value="Genomic_DNA"/>
</dbReference>
<name>C0BQF8_BIFPS</name>
<dbReference type="Proteomes" id="UP000003875">
    <property type="component" value="Unassembled WGS sequence"/>
</dbReference>